<name>A0A1M6X0V6_9BACT</name>
<dbReference type="EMBL" id="FUWU01000035">
    <property type="protein sequence ID" value="SJZ91100.1"/>
    <property type="molecule type" value="Genomic_DNA"/>
</dbReference>
<reference evidence="2 4" key="3">
    <citation type="submission" date="2017-02" db="EMBL/GenBank/DDBJ databases">
        <authorList>
            <person name="Peterson S.W."/>
        </authorList>
    </citation>
    <scope>NUCLEOTIDE SEQUENCE [LARGE SCALE GENOMIC DNA]</scope>
    <source>
        <strain evidence="2 4">ATCC 43854</strain>
    </source>
</reference>
<dbReference type="Proteomes" id="UP000190449">
    <property type="component" value="Unassembled WGS sequence"/>
</dbReference>
<evidence type="ECO:0000313" key="1">
    <source>
        <dbReference type="EMBL" id="SHK99620.1"/>
    </source>
</evidence>
<dbReference type="RefSeq" id="WP_200804177.1">
    <property type="nucleotide sequence ID" value="NZ_FUWU01000035.1"/>
</dbReference>
<evidence type="ECO:0000313" key="2">
    <source>
        <dbReference type="EMBL" id="SJZ91100.1"/>
    </source>
</evidence>
<dbReference type="AlphaFoldDB" id="A0A1M6X0V6"/>
<sequence>MDVCIEIIRNYLKYGDRNISKLMKYARVLRVAKILEMYMAMGLSV</sequence>
<reference evidence="3" key="1">
    <citation type="submission" date="2016-11" db="EMBL/GenBank/DDBJ databases">
        <authorList>
            <person name="Varghese N."/>
            <person name="Submissions S."/>
        </authorList>
    </citation>
    <scope>NUCLEOTIDE SEQUENCE [LARGE SCALE GENOMIC DNA]</scope>
    <source>
        <strain evidence="3">UWOS</strain>
    </source>
</reference>
<evidence type="ECO:0000313" key="4">
    <source>
        <dbReference type="Proteomes" id="UP000190449"/>
    </source>
</evidence>
<dbReference type="STRING" id="28122.SAMN02745108_01938"/>
<gene>
    <name evidence="2" type="ORF">SAMN02745108_01938</name>
    <name evidence="1" type="ORF">SAMN05720469_12819</name>
</gene>
<organism evidence="1 3">
    <name type="scientific">Fibrobacter intestinalis</name>
    <dbReference type="NCBI Taxonomy" id="28122"/>
    <lineage>
        <taxon>Bacteria</taxon>
        <taxon>Pseudomonadati</taxon>
        <taxon>Fibrobacterota</taxon>
        <taxon>Fibrobacteria</taxon>
        <taxon>Fibrobacterales</taxon>
        <taxon>Fibrobacteraceae</taxon>
        <taxon>Fibrobacter</taxon>
    </lineage>
</organism>
<accession>A0A1M6X0V6</accession>
<accession>A0A1T4PHR7</accession>
<dbReference type="EMBL" id="FRAW01000028">
    <property type="protein sequence ID" value="SHK99620.1"/>
    <property type="molecule type" value="Genomic_DNA"/>
</dbReference>
<evidence type="ECO:0000313" key="3">
    <source>
        <dbReference type="Proteomes" id="UP000184275"/>
    </source>
</evidence>
<reference evidence="1" key="2">
    <citation type="submission" date="2016-11" db="EMBL/GenBank/DDBJ databases">
        <authorList>
            <person name="Jaros S."/>
            <person name="Januszkiewicz K."/>
            <person name="Wedrychowicz H."/>
        </authorList>
    </citation>
    <scope>NUCLEOTIDE SEQUENCE [LARGE SCALE GENOMIC DNA]</scope>
    <source>
        <strain evidence="1">UWOS</strain>
    </source>
</reference>
<proteinExistence type="predicted"/>
<dbReference type="Proteomes" id="UP000184275">
    <property type="component" value="Unassembled WGS sequence"/>
</dbReference>
<protein>
    <submittedName>
        <fullName evidence="1">Uncharacterized protein</fullName>
    </submittedName>
</protein>
<keyword evidence="3" id="KW-1185">Reference proteome</keyword>